<proteinExistence type="predicted"/>
<dbReference type="Proteomes" id="UP000009131">
    <property type="component" value="Unassembled WGS sequence"/>
</dbReference>
<name>G7EB21_MIXOS</name>
<dbReference type="AlphaFoldDB" id="G7EB21"/>
<organism evidence="1 2">
    <name type="scientific">Mixia osmundae (strain CBS 9802 / IAM 14324 / JCM 22182 / KY 12970)</name>
    <dbReference type="NCBI Taxonomy" id="764103"/>
    <lineage>
        <taxon>Eukaryota</taxon>
        <taxon>Fungi</taxon>
        <taxon>Dikarya</taxon>
        <taxon>Basidiomycota</taxon>
        <taxon>Pucciniomycotina</taxon>
        <taxon>Mixiomycetes</taxon>
        <taxon>Mixiales</taxon>
        <taxon>Mixiaceae</taxon>
        <taxon>Mixia</taxon>
    </lineage>
</organism>
<dbReference type="InterPro" id="IPR029069">
    <property type="entry name" value="HotDog_dom_sf"/>
</dbReference>
<protein>
    <recommendedName>
        <fullName evidence="3">Thioesterase domain-containing protein</fullName>
    </recommendedName>
</protein>
<sequence length="414" mass="45502">MIQEQRASSIKDIYPIIKTVLAMAHCGLPQRLLRLSLPGFSICKLLALSCLVRSAFQARVPWSWISSESRIPWNPSISPFVSVSPSLGHQSDLSPTMQRATGRLAHGLGAQCVACTRAPTITRSLGTLINKQDALSESSEASFAQFGQREPTRSRKFATMSTPDSVHAPKIDLMAMLSAARASAPSPSMLDLVEINPTATTVVSKQGLASLLESFRLNASLAGSIEERELMQTINKALSPLGSGHGDKYFAARETARQWALSQGYDEASLYEQRIIWGDVDSFRHVNNVVYFKFVESARVHFFETSTRGLSPHIGKDIIQGVNTGLILASTNGKFIRPCQFPDTLMVCHKVTHVARDRFTTRTGIYSLEQQKLVNIGDSTCVAYDYNALGKTDLPEEYRERLEEMLATSSSIAA</sequence>
<dbReference type="InParanoid" id="G7EB21"/>
<dbReference type="OrthoDB" id="5538558at2759"/>
<dbReference type="SUPFAM" id="SSF54637">
    <property type="entry name" value="Thioesterase/thiol ester dehydrase-isomerase"/>
    <property type="match status" value="1"/>
</dbReference>
<dbReference type="eggNOG" id="ENOG502S78C">
    <property type="taxonomic scope" value="Eukaryota"/>
</dbReference>
<dbReference type="PANTHER" id="PTHR31793:SF39">
    <property type="entry name" value="THIOESTERASE_THIOL ESTER DEHYDRASE-ISOMERASE"/>
    <property type="match status" value="1"/>
</dbReference>
<dbReference type="Gene3D" id="3.10.129.10">
    <property type="entry name" value="Hotdog Thioesterase"/>
    <property type="match status" value="1"/>
</dbReference>
<reference evidence="1 2" key="1">
    <citation type="journal article" date="2011" name="J. Gen. Appl. Microbiol.">
        <title>Draft genome sequencing of the enigmatic basidiomycete Mixia osmundae.</title>
        <authorList>
            <person name="Nishida H."/>
            <person name="Nagatsuka Y."/>
            <person name="Sugiyama J."/>
        </authorList>
    </citation>
    <scope>NUCLEOTIDE SEQUENCE [LARGE SCALE GENOMIC DNA]</scope>
    <source>
        <strain evidence="2">CBS 9802 / IAM 14324 / JCM 22182 / KY 12970</strain>
    </source>
</reference>
<dbReference type="InterPro" id="IPR050563">
    <property type="entry name" value="4-hydroxybenzoyl-CoA_TE"/>
</dbReference>
<evidence type="ECO:0000313" key="1">
    <source>
        <dbReference type="EMBL" id="GAB00032.1"/>
    </source>
</evidence>
<dbReference type="GO" id="GO:0047617">
    <property type="term" value="F:fatty acyl-CoA hydrolase activity"/>
    <property type="evidence" value="ECO:0007669"/>
    <property type="project" value="TreeGrafter"/>
</dbReference>
<dbReference type="CDD" id="cd00586">
    <property type="entry name" value="4HBT"/>
    <property type="match status" value="1"/>
</dbReference>
<keyword evidence="2" id="KW-1185">Reference proteome</keyword>
<dbReference type="RefSeq" id="XP_014565639.1">
    <property type="nucleotide sequence ID" value="XM_014710153.1"/>
</dbReference>
<gene>
    <name evidence="1" type="primary">Mo06734</name>
    <name evidence="1" type="ORF">E5Q_06734</name>
</gene>
<accession>G7EB21</accession>
<evidence type="ECO:0000313" key="2">
    <source>
        <dbReference type="Proteomes" id="UP000009131"/>
    </source>
</evidence>
<dbReference type="PANTHER" id="PTHR31793">
    <property type="entry name" value="4-HYDROXYBENZOYL-COA THIOESTERASE FAMILY MEMBER"/>
    <property type="match status" value="1"/>
</dbReference>
<dbReference type="EMBL" id="BABT02000252">
    <property type="protein sequence ID" value="GAB00032.1"/>
    <property type="molecule type" value="Genomic_DNA"/>
</dbReference>
<dbReference type="HOGENOM" id="CLU_664085_0_0_1"/>
<evidence type="ECO:0008006" key="3">
    <source>
        <dbReference type="Google" id="ProtNLM"/>
    </source>
</evidence>
<reference evidence="1 2" key="2">
    <citation type="journal article" date="2012" name="Open Biol.">
        <title>Characteristics of nucleosomes and linker DNA regions on the genome of the basidiomycete Mixia osmundae revealed by mono- and dinucleosome mapping.</title>
        <authorList>
            <person name="Nishida H."/>
            <person name="Kondo S."/>
            <person name="Matsumoto T."/>
            <person name="Suzuki Y."/>
            <person name="Yoshikawa H."/>
            <person name="Taylor T.D."/>
            <person name="Sugiyama J."/>
        </authorList>
    </citation>
    <scope>NUCLEOTIDE SEQUENCE [LARGE SCALE GENOMIC DNA]</scope>
    <source>
        <strain evidence="2">CBS 9802 / IAM 14324 / JCM 22182 / KY 12970</strain>
    </source>
</reference>
<dbReference type="Pfam" id="PF13279">
    <property type="entry name" value="4HBT_2"/>
    <property type="match status" value="1"/>
</dbReference>
<comment type="caution">
    <text evidence="1">The sequence shown here is derived from an EMBL/GenBank/DDBJ whole genome shotgun (WGS) entry which is preliminary data.</text>
</comment>